<proteinExistence type="predicted"/>
<dbReference type="AlphaFoldDB" id="A0AAP0JIS2"/>
<comment type="caution">
    <text evidence="2">The sequence shown here is derived from an EMBL/GenBank/DDBJ whole genome shotgun (WGS) entry which is preliminary data.</text>
</comment>
<dbReference type="EMBL" id="JBBNAG010000005">
    <property type="protein sequence ID" value="KAK9133637.1"/>
    <property type="molecule type" value="Genomic_DNA"/>
</dbReference>
<organism evidence="2 3">
    <name type="scientific">Stephania cephalantha</name>
    <dbReference type="NCBI Taxonomy" id="152367"/>
    <lineage>
        <taxon>Eukaryota</taxon>
        <taxon>Viridiplantae</taxon>
        <taxon>Streptophyta</taxon>
        <taxon>Embryophyta</taxon>
        <taxon>Tracheophyta</taxon>
        <taxon>Spermatophyta</taxon>
        <taxon>Magnoliopsida</taxon>
        <taxon>Ranunculales</taxon>
        <taxon>Menispermaceae</taxon>
        <taxon>Menispermoideae</taxon>
        <taxon>Cissampelideae</taxon>
        <taxon>Stephania</taxon>
    </lineage>
</organism>
<keyword evidence="1" id="KW-1133">Transmembrane helix</keyword>
<sequence>MAHRANIDLLKEFGKEDFNMVLYQAEFLQFSKYVIGFSFSFLLKVNKNFIRNQVTRREIHAYILHFEVVVQHVRHVQRHVRHAVIC</sequence>
<reference evidence="2 3" key="1">
    <citation type="submission" date="2024-01" db="EMBL/GenBank/DDBJ databases">
        <title>Genome assemblies of Stephania.</title>
        <authorList>
            <person name="Yang L."/>
        </authorList>
    </citation>
    <scope>NUCLEOTIDE SEQUENCE [LARGE SCALE GENOMIC DNA]</scope>
    <source>
        <strain evidence="2">JXDWG</strain>
        <tissue evidence="2">Leaf</tissue>
    </source>
</reference>
<evidence type="ECO:0000256" key="1">
    <source>
        <dbReference type="SAM" id="Phobius"/>
    </source>
</evidence>
<protein>
    <submittedName>
        <fullName evidence="2">Uncharacterized protein</fullName>
    </submittedName>
</protein>
<accession>A0AAP0JIS2</accession>
<feature type="transmembrane region" description="Helical" evidence="1">
    <location>
        <begin position="20"/>
        <end position="43"/>
    </location>
</feature>
<gene>
    <name evidence="2" type="ORF">Scep_013165</name>
</gene>
<keyword evidence="1" id="KW-0472">Membrane</keyword>
<evidence type="ECO:0000313" key="2">
    <source>
        <dbReference type="EMBL" id="KAK9133637.1"/>
    </source>
</evidence>
<name>A0AAP0JIS2_9MAGN</name>
<keyword evidence="1" id="KW-0812">Transmembrane</keyword>
<dbReference type="Proteomes" id="UP001419268">
    <property type="component" value="Unassembled WGS sequence"/>
</dbReference>
<evidence type="ECO:0000313" key="3">
    <source>
        <dbReference type="Proteomes" id="UP001419268"/>
    </source>
</evidence>
<keyword evidence="3" id="KW-1185">Reference proteome</keyword>